<dbReference type="HOGENOM" id="CLU_049301_16_0_9"/>
<dbReference type="AlphaFoldDB" id="R2SCB4"/>
<dbReference type="Gene3D" id="3.40.50.620">
    <property type="entry name" value="HUPs"/>
    <property type="match status" value="1"/>
</dbReference>
<dbReference type="PIRSF" id="PIRSF006276">
    <property type="entry name" value="UspA"/>
    <property type="match status" value="1"/>
</dbReference>
<dbReference type="CDD" id="cd00293">
    <property type="entry name" value="USP-like"/>
    <property type="match status" value="1"/>
</dbReference>
<dbReference type="eggNOG" id="COG0589">
    <property type="taxonomic scope" value="Bacteria"/>
</dbReference>
<keyword evidence="5" id="KW-1185">Reference proteome</keyword>
<dbReference type="OrthoDB" id="9777884at2"/>
<evidence type="ECO:0000256" key="2">
    <source>
        <dbReference type="PIRNR" id="PIRNR006276"/>
    </source>
</evidence>
<dbReference type="PATRIC" id="fig|1158607.3.peg.2808"/>
<reference evidence="4 5" key="1">
    <citation type="submission" date="2013-02" db="EMBL/GenBank/DDBJ databases">
        <title>The Genome Sequence of Enterococcus pallens BAA-351.</title>
        <authorList>
            <consortium name="The Broad Institute Genome Sequencing Platform"/>
            <consortium name="The Broad Institute Genome Sequencing Center for Infectious Disease"/>
            <person name="Earl A.M."/>
            <person name="Gilmore M.S."/>
            <person name="Lebreton F."/>
            <person name="Walker B."/>
            <person name="Young S.K."/>
            <person name="Zeng Q."/>
            <person name="Gargeya S."/>
            <person name="Fitzgerald M."/>
            <person name="Haas B."/>
            <person name="Abouelleil A."/>
            <person name="Alvarado L."/>
            <person name="Arachchi H.M."/>
            <person name="Berlin A.M."/>
            <person name="Chapman S.B."/>
            <person name="Dewar J."/>
            <person name="Goldberg J."/>
            <person name="Griggs A."/>
            <person name="Gujja S."/>
            <person name="Hansen M."/>
            <person name="Howarth C."/>
            <person name="Imamovic A."/>
            <person name="Larimer J."/>
            <person name="McCowan C."/>
            <person name="Murphy C."/>
            <person name="Neiman D."/>
            <person name="Pearson M."/>
            <person name="Priest M."/>
            <person name="Roberts A."/>
            <person name="Saif S."/>
            <person name="Shea T."/>
            <person name="Sisk P."/>
            <person name="Sykes S."/>
            <person name="Wortman J."/>
            <person name="Nusbaum C."/>
            <person name="Birren B."/>
        </authorList>
    </citation>
    <scope>NUCLEOTIDE SEQUENCE [LARGE SCALE GENOMIC DNA]</scope>
    <source>
        <strain evidence="4 5">ATCC BAA-351</strain>
    </source>
</reference>
<protein>
    <recommendedName>
        <fullName evidence="2">Universal stress protein</fullName>
    </recommendedName>
</protein>
<dbReference type="STRING" id="160454.RV10_GL003294"/>
<evidence type="ECO:0000256" key="1">
    <source>
        <dbReference type="ARBA" id="ARBA00008791"/>
    </source>
</evidence>
<comment type="caution">
    <text evidence="4">The sequence shown here is derived from an EMBL/GenBank/DDBJ whole genome shotgun (WGS) entry which is preliminary data.</text>
</comment>
<dbReference type="PANTHER" id="PTHR46268">
    <property type="entry name" value="STRESS RESPONSE PROTEIN NHAX"/>
    <property type="match status" value="1"/>
</dbReference>
<dbReference type="Pfam" id="PF00582">
    <property type="entry name" value="Usp"/>
    <property type="match status" value="1"/>
</dbReference>
<keyword evidence="2" id="KW-0963">Cytoplasm</keyword>
<dbReference type="GO" id="GO:0005737">
    <property type="term" value="C:cytoplasm"/>
    <property type="evidence" value="ECO:0007669"/>
    <property type="project" value="UniProtKB-SubCell"/>
</dbReference>
<gene>
    <name evidence="4" type="ORF">UAU_02818</name>
</gene>
<dbReference type="RefSeq" id="WP_010757801.1">
    <property type="nucleotide sequence ID" value="NZ_ASWD01000001.1"/>
</dbReference>
<dbReference type="InterPro" id="IPR006015">
    <property type="entry name" value="Universal_stress_UspA"/>
</dbReference>
<evidence type="ECO:0000259" key="3">
    <source>
        <dbReference type="Pfam" id="PF00582"/>
    </source>
</evidence>
<comment type="similarity">
    <text evidence="1 2">Belongs to the universal stress protein A family.</text>
</comment>
<dbReference type="SUPFAM" id="SSF52402">
    <property type="entry name" value="Adenine nucleotide alpha hydrolases-like"/>
    <property type="match status" value="1"/>
</dbReference>
<dbReference type="PRINTS" id="PR01438">
    <property type="entry name" value="UNVRSLSTRESS"/>
</dbReference>
<comment type="subcellular location">
    <subcellularLocation>
        <location evidence="2">Cytoplasm</location>
    </subcellularLocation>
</comment>
<dbReference type="EMBL" id="AJAQ01000018">
    <property type="protein sequence ID" value="EOH93175.1"/>
    <property type="molecule type" value="Genomic_DNA"/>
</dbReference>
<proteinExistence type="inferred from homology"/>
<dbReference type="Proteomes" id="UP000013782">
    <property type="component" value="Unassembled WGS sequence"/>
</dbReference>
<sequence length="144" mass="15732">MFGKYESILVAVDGSKQAERAFEEAVAIAVANQATLTIAWIINEEDLSNSAFSYSKILHEEKEMVEKEMLKKIHDAKQAQIEEVASVIEIGNPKEYLATLIPESQSIDLIVMGPTGKGMIRRALVGSTTSYVVNNASCSVLVVK</sequence>
<name>R2SCB4_9ENTE</name>
<dbReference type="PANTHER" id="PTHR46268:SF6">
    <property type="entry name" value="UNIVERSAL STRESS PROTEIN UP12"/>
    <property type="match status" value="1"/>
</dbReference>
<dbReference type="InterPro" id="IPR014729">
    <property type="entry name" value="Rossmann-like_a/b/a_fold"/>
</dbReference>
<organism evidence="4 5">
    <name type="scientific">Enterococcus pallens ATCC BAA-351</name>
    <dbReference type="NCBI Taxonomy" id="1158607"/>
    <lineage>
        <taxon>Bacteria</taxon>
        <taxon>Bacillati</taxon>
        <taxon>Bacillota</taxon>
        <taxon>Bacilli</taxon>
        <taxon>Lactobacillales</taxon>
        <taxon>Enterococcaceae</taxon>
        <taxon>Enterococcus</taxon>
    </lineage>
</organism>
<feature type="domain" description="UspA" evidence="3">
    <location>
        <begin position="5"/>
        <end position="144"/>
    </location>
</feature>
<dbReference type="InterPro" id="IPR006016">
    <property type="entry name" value="UspA"/>
</dbReference>
<evidence type="ECO:0000313" key="5">
    <source>
        <dbReference type="Proteomes" id="UP000013782"/>
    </source>
</evidence>
<accession>R2SCB4</accession>
<evidence type="ECO:0000313" key="4">
    <source>
        <dbReference type="EMBL" id="EOH93175.1"/>
    </source>
</evidence>